<comment type="caution">
    <text evidence="1">The sequence shown here is derived from an EMBL/GenBank/DDBJ whole genome shotgun (WGS) entry which is preliminary data.</text>
</comment>
<reference evidence="1 2" key="1">
    <citation type="submission" date="2019-12" db="EMBL/GenBank/DDBJ databases">
        <authorList>
            <person name="Kun Z."/>
        </authorList>
    </citation>
    <scope>NUCLEOTIDE SEQUENCE [LARGE SCALE GENOMIC DNA]</scope>
    <source>
        <strain evidence="1 2">YIM 123512</strain>
    </source>
</reference>
<evidence type="ECO:0000313" key="1">
    <source>
        <dbReference type="EMBL" id="MXG88031.1"/>
    </source>
</evidence>
<proteinExistence type="predicted"/>
<dbReference type="Proteomes" id="UP000473325">
    <property type="component" value="Unassembled WGS sequence"/>
</dbReference>
<dbReference type="Gene3D" id="3.40.50.450">
    <property type="match status" value="1"/>
</dbReference>
<keyword evidence="2" id="KW-1185">Reference proteome</keyword>
<gene>
    <name evidence="1" type="ORF">GRQ65_00525</name>
</gene>
<accession>A0A6L7EWQ3</accession>
<dbReference type="EMBL" id="WUEK01000001">
    <property type="protein sequence ID" value="MXG88031.1"/>
    <property type="molecule type" value="Genomic_DNA"/>
</dbReference>
<name>A0A6L7EWQ3_9ACTN</name>
<dbReference type="GO" id="GO:0005829">
    <property type="term" value="C:cytosol"/>
    <property type="evidence" value="ECO:0007669"/>
    <property type="project" value="TreeGrafter"/>
</dbReference>
<evidence type="ECO:0000313" key="2">
    <source>
        <dbReference type="Proteomes" id="UP000473325"/>
    </source>
</evidence>
<protein>
    <submittedName>
        <fullName evidence="1">Rossmann fold nucleotide-binding protein</fullName>
    </submittedName>
</protein>
<dbReference type="PANTHER" id="PTHR43393">
    <property type="entry name" value="CYTOKININ RIBOSIDE 5'-MONOPHOSPHATE PHOSPHORIBOHYDROLASE"/>
    <property type="match status" value="1"/>
</dbReference>
<dbReference type="AlphaFoldDB" id="A0A6L7EWQ3"/>
<dbReference type="RefSeq" id="WP_160874095.1">
    <property type="nucleotide sequence ID" value="NZ_WUEK01000001.1"/>
</dbReference>
<organism evidence="1 2">
    <name type="scientific">Nocardioides flavescens</name>
    <dbReference type="NCBI Taxonomy" id="2691959"/>
    <lineage>
        <taxon>Bacteria</taxon>
        <taxon>Bacillati</taxon>
        <taxon>Actinomycetota</taxon>
        <taxon>Actinomycetes</taxon>
        <taxon>Propionibacteriales</taxon>
        <taxon>Nocardioidaceae</taxon>
        <taxon>Nocardioides</taxon>
    </lineage>
</organism>
<sequence>MSRSRGRVVRIGTLEELDRRLAAGASRLSGWRVTGLDLSERGDTLLAHRPAGATFLGCTFAPGDAERVQGAGALVLPSIETAPVDVYRTALYTARELYDVQPYARSLDARAYAWSQGRGGPDDALAQALHDHAVDEALQAWTHQRRAAGQRLVGVMGGHATERGEPSYADAARLGHALGAAHVVATGGGPGAMEAANLGCLLAGAPAAALDDALARLSAAPSFRPSVDAWVAPAFEVLDGVAEPHDSLGIPTWHYGHEPPNVFATAIAKYVRNATREAVLLELCDAGIVFLPGAGGTVQEVFQDACENYYADESSVADMVLVGRSYWTETLPAWPLLRALAQGRTMQDRVHLVDTVDEAAALLTSGAAGPQATSAR</sequence>
<dbReference type="SUPFAM" id="SSF102405">
    <property type="entry name" value="MCP/YpsA-like"/>
    <property type="match status" value="1"/>
</dbReference>
<dbReference type="InterPro" id="IPR052341">
    <property type="entry name" value="LOG_family_nucleotidases"/>
</dbReference>
<dbReference type="PANTHER" id="PTHR43393:SF3">
    <property type="entry name" value="LYSINE DECARBOXYLASE-LIKE PROTEIN"/>
    <property type="match status" value="1"/>
</dbReference>